<keyword evidence="2" id="KW-0812">Transmembrane</keyword>
<keyword evidence="4" id="KW-1185">Reference proteome</keyword>
<evidence type="ECO:0008006" key="5">
    <source>
        <dbReference type="Google" id="ProtNLM"/>
    </source>
</evidence>
<keyword evidence="2" id="KW-1133">Transmembrane helix</keyword>
<evidence type="ECO:0000313" key="4">
    <source>
        <dbReference type="Proteomes" id="UP000612352"/>
    </source>
</evidence>
<feature type="transmembrane region" description="Helical" evidence="2">
    <location>
        <begin position="14"/>
        <end position="35"/>
    </location>
</feature>
<protein>
    <recommendedName>
        <fullName evidence="5">CcmD family protein</fullName>
    </recommendedName>
</protein>
<dbReference type="Proteomes" id="UP000612352">
    <property type="component" value="Unassembled WGS sequence"/>
</dbReference>
<organism evidence="3 4">
    <name type="scientific">Brachybacterium halotolerans</name>
    <dbReference type="NCBI Taxonomy" id="2795215"/>
    <lineage>
        <taxon>Bacteria</taxon>
        <taxon>Bacillati</taxon>
        <taxon>Actinomycetota</taxon>
        <taxon>Actinomycetes</taxon>
        <taxon>Micrococcales</taxon>
        <taxon>Dermabacteraceae</taxon>
        <taxon>Brachybacterium</taxon>
    </lineage>
</organism>
<keyword evidence="2" id="KW-0472">Membrane</keyword>
<comment type="caution">
    <text evidence="3">The sequence shown here is derived from an EMBL/GenBank/DDBJ whole genome shotgun (WGS) entry which is preliminary data.</text>
</comment>
<feature type="compositionally biased region" description="Basic and acidic residues" evidence="1">
    <location>
        <begin position="69"/>
        <end position="80"/>
    </location>
</feature>
<sequence>MGAVDGGGFAGWEILMLLVFVMFWVTVAVVAYWVIRSAVRAGVIEAHRRLDAERDAAAHRGVRPALSQRPEKQEPDPASS</sequence>
<dbReference type="EMBL" id="JAEDAJ010000001">
    <property type="protein sequence ID" value="MBK0330424.1"/>
    <property type="molecule type" value="Genomic_DNA"/>
</dbReference>
<gene>
    <name evidence="3" type="ORF">I8D64_03305</name>
</gene>
<accession>A0ABS1B6Z9</accession>
<reference evidence="3 4" key="1">
    <citation type="submission" date="2020-12" db="EMBL/GenBank/DDBJ databases">
        <title>Brachybacterium sp. MASK1Z-5, whole genome shotgun sequence.</title>
        <authorList>
            <person name="Tuo L."/>
        </authorList>
    </citation>
    <scope>NUCLEOTIDE SEQUENCE [LARGE SCALE GENOMIC DNA]</scope>
    <source>
        <strain evidence="3 4">MASK1Z-5</strain>
    </source>
</reference>
<evidence type="ECO:0000313" key="3">
    <source>
        <dbReference type="EMBL" id="MBK0330424.1"/>
    </source>
</evidence>
<dbReference type="RefSeq" id="WP_200501037.1">
    <property type="nucleotide sequence ID" value="NZ_JAEDAJ010000001.1"/>
</dbReference>
<proteinExistence type="predicted"/>
<name>A0ABS1B6Z9_9MICO</name>
<feature type="region of interest" description="Disordered" evidence="1">
    <location>
        <begin position="55"/>
        <end position="80"/>
    </location>
</feature>
<evidence type="ECO:0000256" key="2">
    <source>
        <dbReference type="SAM" id="Phobius"/>
    </source>
</evidence>
<evidence type="ECO:0000256" key="1">
    <source>
        <dbReference type="SAM" id="MobiDB-lite"/>
    </source>
</evidence>